<organism evidence="5 6">
    <name type="scientific">Ammoniphilus resinae</name>
    <dbReference type="NCBI Taxonomy" id="861532"/>
    <lineage>
        <taxon>Bacteria</taxon>
        <taxon>Bacillati</taxon>
        <taxon>Bacillota</taxon>
        <taxon>Bacilli</taxon>
        <taxon>Bacillales</taxon>
        <taxon>Paenibacillaceae</taxon>
        <taxon>Aneurinibacillus group</taxon>
        <taxon>Ammoniphilus</taxon>
    </lineage>
</organism>
<dbReference type="RefSeq" id="WP_245203593.1">
    <property type="nucleotide sequence ID" value="NZ_JAGGKT010000002.1"/>
</dbReference>
<proteinExistence type="predicted"/>
<dbReference type="InterPro" id="IPR000485">
    <property type="entry name" value="AsnC-type_HTH_dom"/>
</dbReference>
<dbReference type="GO" id="GO:0003677">
    <property type="term" value="F:DNA binding"/>
    <property type="evidence" value="ECO:0007669"/>
    <property type="project" value="UniProtKB-KW"/>
</dbReference>
<dbReference type="SUPFAM" id="SSF48008">
    <property type="entry name" value="GntR ligand-binding domain-like"/>
    <property type="match status" value="1"/>
</dbReference>
<dbReference type="PRINTS" id="PR00033">
    <property type="entry name" value="HTHASNC"/>
</dbReference>
<evidence type="ECO:0000256" key="1">
    <source>
        <dbReference type="ARBA" id="ARBA00023015"/>
    </source>
</evidence>
<dbReference type="InterPro" id="IPR008920">
    <property type="entry name" value="TF_FadR/GntR_C"/>
</dbReference>
<dbReference type="InterPro" id="IPR000524">
    <property type="entry name" value="Tscrpt_reg_HTH_GntR"/>
</dbReference>
<keyword evidence="6" id="KW-1185">Reference proteome</keyword>
<evidence type="ECO:0000259" key="4">
    <source>
        <dbReference type="PROSITE" id="PS50949"/>
    </source>
</evidence>
<dbReference type="PANTHER" id="PTHR43537:SF24">
    <property type="entry name" value="GLUCONATE OPERON TRANSCRIPTIONAL REPRESSOR"/>
    <property type="match status" value="1"/>
</dbReference>
<evidence type="ECO:0000313" key="6">
    <source>
        <dbReference type="Proteomes" id="UP001519343"/>
    </source>
</evidence>
<evidence type="ECO:0000313" key="5">
    <source>
        <dbReference type="EMBL" id="MBP1931138.1"/>
    </source>
</evidence>
<dbReference type="SUPFAM" id="SSF46785">
    <property type="entry name" value="Winged helix' DNA-binding domain"/>
    <property type="match status" value="1"/>
</dbReference>
<dbReference type="EMBL" id="JAGGKT010000002">
    <property type="protein sequence ID" value="MBP1931138.1"/>
    <property type="molecule type" value="Genomic_DNA"/>
</dbReference>
<dbReference type="Pfam" id="PF07729">
    <property type="entry name" value="FCD"/>
    <property type="match status" value="1"/>
</dbReference>
<evidence type="ECO:0000256" key="2">
    <source>
        <dbReference type="ARBA" id="ARBA00023125"/>
    </source>
</evidence>
<gene>
    <name evidence="5" type="ORF">J2Z37_001135</name>
</gene>
<dbReference type="PROSITE" id="PS50949">
    <property type="entry name" value="HTH_GNTR"/>
    <property type="match status" value="1"/>
</dbReference>
<dbReference type="Pfam" id="PF00392">
    <property type="entry name" value="GntR"/>
    <property type="match status" value="1"/>
</dbReference>
<feature type="domain" description="HTH gntR-type" evidence="4">
    <location>
        <begin position="10"/>
        <end position="77"/>
    </location>
</feature>
<comment type="caution">
    <text evidence="5">The sequence shown here is derived from an EMBL/GenBank/DDBJ whole genome shotgun (WGS) entry which is preliminary data.</text>
</comment>
<keyword evidence="1" id="KW-0805">Transcription regulation</keyword>
<keyword evidence="2 5" id="KW-0238">DNA-binding</keyword>
<evidence type="ECO:0000256" key="3">
    <source>
        <dbReference type="ARBA" id="ARBA00023163"/>
    </source>
</evidence>
<protein>
    <submittedName>
        <fullName evidence="5">DNA-binding GntR family transcriptional regulator</fullName>
    </submittedName>
</protein>
<dbReference type="PANTHER" id="PTHR43537">
    <property type="entry name" value="TRANSCRIPTIONAL REGULATOR, GNTR FAMILY"/>
    <property type="match status" value="1"/>
</dbReference>
<reference evidence="5 6" key="1">
    <citation type="submission" date="2021-03" db="EMBL/GenBank/DDBJ databases">
        <title>Genomic Encyclopedia of Type Strains, Phase IV (KMG-IV): sequencing the most valuable type-strain genomes for metagenomic binning, comparative biology and taxonomic classification.</title>
        <authorList>
            <person name="Goeker M."/>
        </authorList>
    </citation>
    <scope>NUCLEOTIDE SEQUENCE [LARGE SCALE GENOMIC DNA]</scope>
    <source>
        <strain evidence="5 6">DSM 24738</strain>
    </source>
</reference>
<sequence>MEKHIEFDNSNLHERVYLYLRDKIMQNQLPPGSRISYERLREELGVSKTPLRDAINRLQQDGLVEVRPRSGTYVNTPKVHDIIEIYDVRKSLERTAVQLAAPMIPKEVLESLLDEAEEAEEEIQKGNRERFFIADRNLHQTIIKYSGNKRLITFMDTLEVQIRWFGIIIAKNFDRPTQANDMHKKILQAMYQLDIPQAQRLMEEHIEEIKLYTVADYS</sequence>
<keyword evidence="3" id="KW-0804">Transcription</keyword>
<dbReference type="SMART" id="SM00895">
    <property type="entry name" value="FCD"/>
    <property type="match status" value="1"/>
</dbReference>
<dbReference type="CDD" id="cd07377">
    <property type="entry name" value="WHTH_GntR"/>
    <property type="match status" value="1"/>
</dbReference>
<dbReference type="Proteomes" id="UP001519343">
    <property type="component" value="Unassembled WGS sequence"/>
</dbReference>
<dbReference type="InterPro" id="IPR036388">
    <property type="entry name" value="WH-like_DNA-bd_sf"/>
</dbReference>
<name>A0ABS4GLJ8_9BACL</name>
<dbReference type="Gene3D" id="1.20.120.530">
    <property type="entry name" value="GntR ligand-binding domain-like"/>
    <property type="match status" value="1"/>
</dbReference>
<dbReference type="InterPro" id="IPR011711">
    <property type="entry name" value="GntR_C"/>
</dbReference>
<dbReference type="Gene3D" id="1.10.10.10">
    <property type="entry name" value="Winged helix-like DNA-binding domain superfamily/Winged helix DNA-binding domain"/>
    <property type="match status" value="1"/>
</dbReference>
<dbReference type="InterPro" id="IPR036390">
    <property type="entry name" value="WH_DNA-bd_sf"/>
</dbReference>
<dbReference type="SMART" id="SM00345">
    <property type="entry name" value="HTH_GNTR"/>
    <property type="match status" value="1"/>
</dbReference>
<accession>A0ABS4GLJ8</accession>